<evidence type="ECO:0000313" key="2">
    <source>
        <dbReference type="EMBL" id="KAF2673590.1"/>
    </source>
</evidence>
<name>A0A6A6UP93_9PEZI</name>
<accession>A0A6A6UP93</accession>
<evidence type="ECO:0000259" key="1">
    <source>
        <dbReference type="PROSITE" id="PS50181"/>
    </source>
</evidence>
<dbReference type="AlphaFoldDB" id="A0A6A6UP93"/>
<protein>
    <recommendedName>
        <fullName evidence="1">F-box domain-containing protein</fullName>
    </recommendedName>
</protein>
<gene>
    <name evidence="2" type="ORF">BT63DRAFT_410577</name>
</gene>
<keyword evidence="3" id="KW-1185">Reference proteome</keyword>
<dbReference type="Proteomes" id="UP000799302">
    <property type="component" value="Unassembled WGS sequence"/>
</dbReference>
<dbReference type="EMBL" id="MU004231">
    <property type="protein sequence ID" value="KAF2673590.1"/>
    <property type="molecule type" value="Genomic_DNA"/>
</dbReference>
<evidence type="ECO:0000313" key="3">
    <source>
        <dbReference type="Proteomes" id="UP000799302"/>
    </source>
</evidence>
<sequence>MAGSQDSNDSPDSSIVAVATHTNPSRSLMLDLACHESFRLADLPLELRWEIYSYCDNNTLAALRNSSRQLRMETEEEAFTKRLVVINTASIEAYLQEKLHGRIAFCDQQDYRTFDRYKALDPGPEMTDKNIAVDLAIARKVKSLLYLSPICFHCRPGDICAACFTRLYVICRRLFPSLEQFRVIAIYESYGMSYVHNRLPRSLPGLPERMAKHYHHPAKMTFTQYEYSPDIIRKIGDKYCLQETLSDEEERAIRDYTLQFGFLAKEARQAYAGKELYLRSQVARSKIDFNLTVRTISDAIKLPHLARPWALIATSIEAERVRRWRTVRHADKAKEVEENRQKQLQKGKPGIMKMSMMKIQKLLHERESAEQHARSLRHAIKKEMHSDPEFQEKLQKQLDDASTYGLDLSYLVRLAAKLWRLLAYIRIYSS</sequence>
<organism evidence="2 3">
    <name type="scientific">Microthyrium microscopicum</name>
    <dbReference type="NCBI Taxonomy" id="703497"/>
    <lineage>
        <taxon>Eukaryota</taxon>
        <taxon>Fungi</taxon>
        <taxon>Dikarya</taxon>
        <taxon>Ascomycota</taxon>
        <taxon>Pezizomycotina</taxon>
        <taxon>Dothideomycetes</taxon>
        <taxon>Dothideomycetes incertae sedis</taxon>
        <taxon>Microthyriales</taxon>
        <taxon>Microthyriaceae</taxon>
        <taxon>Microthyrium</taxon>
    </lineage>
</organism>
<dbReference type="PROSITE" id="PS50181">
    <property type="entry name" value="FBOX"/>
    <property type="match status" value="1"/>
</dbReference>
<dbReference type="InterPro" id="IPR001810">
    <property type="entry name" value="F-box_dom"/>
</dbReference>
<reference evidence="2" key="1">
    <citation type="journal article" date="2020" name="Stud. Mycol.">
        <title>101 Dothideomycetes genomes: a test case for predicting lifestyles and emergence of pathogens.</title>
        <authorList>
            <person name="Haridas S."/>
            <person name="Albert R."/>
            <person name="Binder M."/>
            <person name="Bloem J."/>
            <person name="Labutti K."/>
            <person name="Salamov A."/>
            <person name="Andreopoulos B."/>
            <person name="Baker S."/>
            <person name="Barry K."/>
            <person name="Bills G."/>
            <person name="Bluhm B."/>
            <person name="Cannon C."/>
            <person name="Castanera R."/>
            <person name="Culley D."/>
            <person name="Daum C."/>
            <person name="Ezra D."/>
            <person name="Gonzalez J."/>
            <person name="Henrissat B."/>
            <person name="Kuo A."/>
            <person name="Liang C."/>
            <person name="Lipzen A."/>
            <person name="Lutzoni F."/>
            <person name="Magnuson J."/>
            <person name="Mondo S."/>
            <person name="Nolan M."/>
            <person name="Ohm R."/>
            <person name="Pangilinan J."/>
            <person name="Park H.-J."/>
            <person name="Ramirez L."/>
            <person name="Alfaro M."/>
            <person name="Sun H."/>
            <person name="Tritt A."/>
            <person name="Yoshinaga Y."/>
            <person name="Zwiers L.-H."/>
            <person name="Turgeon B."/>
            <person name="Goodwin S."/>
            <person name="Spatafora J."/>
            <person name="Crous P."/>
            <person name="Grigoriev I."/>
        </authorList>
    </citation>
    <scope>NUCLEOTIDE SEQUENCE</scope>
    <source>
        <strain evidence="2">CBS 115976</strain>
    </source>
</reference>
<proteinExistence type="predicted"/>
<feature type="domain" description="F-box" evidence="1">
    <location>
        <begin position="37"/>
        <end position="83"/>
    </location>
</feature>